<evidence type="ECO:0000259" key="2">
    <source>
        <dbReference type="Pfam" id="PF07786"/>
    </source>
</evidence>
<dbReference type="Pfam" id="PF07786">
    <property type="entry name" value="HGSNAT_cat"/>
    <property type="match status" value="1"/>
</dbReference>
<keyword evidence="4" id="KW-1185">Reference proteome</keyword>
<dbReference type="GO" id="GO:0030200">
    <property type="term" value="P:heparan sulfate proteoglycan catabolic process"/>
    <property type="evidence" value="ECO:0007669"/>
    <property type="project" value="EnsemblMetazoa"/>
</dbReference>
<sequence length="318" mass="35492">MSLFVEYTEPKWRHLDMRALSVDEFYLYLRSEFSSQTHLYSLSDECYTCPYTKVKALPAADVAAGVTEPLRLSSAYSLNFKIFEHDQGHYAYDNVSSLCWLRRSDLQEFGVYNLTLQANGTCAFAVDKPGVPINYAFIAVFVLVAALLIALKLVSCAWRYYRYDEATAAADSIGEAATKATQRKRLRSLDTFRGLSIVLMIFVNSGGGGYAWIEHAAWNGLHLADIVFPSFLWIMGVCIPLSVKSQLSRGSSKARICLRILVRSIKLFVIGLCLNSMSGPNLEQLRVMGVLQRFGVAYLGAHQSAKILAARRPRCVPV</sequence>
<keyword evidence="1" id="KW-1133">Transmembrane helix</keyword>
<dbReference type="OMA" id="AESHNDI"/>
<feature type="transmembrane region" description="Helical" evidence="1">
    <location>
        <begin position="135"/>
        <end position="154"/>
    </location>
</feature>
<feature type="domain" description="Heparan-alpha-glucosaminide N-acetyltransferase catalytic" evidence="2">
    <location>
        <begin position="185"/>
        <end position="299"/>
    </location>
</feature>
<name>B4R4R5_DROSI</name>
<evidence type="ECO:0000313" key="3">
    <source>
        <dbReference type="EMBL" id="EDX17112.1"/>
    </source>
</evidence>
<dbReference type="HOGENOM" id="CLU_922298_0_0_1"/>
<organism evidence="3 4">
    <name type="scientific">Drosophila simulans</name>
    <name type="common">Fruit fly</name>
    <dbReference type="NCBI Taxonomy" id="7240"/>
    <lineage>
        <taxon>Eukaryota</taxon>
        <taxon>Metazoa</taxon>
        <taxon>Ecdysozoa</taxon>
        <taxon>Arthropoda</taxon>
        <taxon>Hexapoda</taxon>
        <taxon>Insecta</taxon>
        <taxon>Pterygota</taxon>
        <taxon>Neoptera</taxon>
        <taxon>Endopterygota</taxon>
        <taxon>Diptera</taxon>
        <taxon>Brachycera</taxon>
        <taxon>Muscomorpha</taxon>
        <taxon>Ephydroidea</taxon>
        <taxon>Drosophilidae</taxon>
        <taxon>Drosophila</taxon>
        <taxon>Sophophora</taxon>
    </lineage>
</organism>
<evidence type="ECO:0000256" key="1">
    <source>
        <dbReference type="SAM" id="Phobius"/>
    </source>
</evidence>
<feature type="transmembrane region" description="Helical" evidence="1">
    <location>
        <begin position="219"/>
        <end position="239"/>
    </location>
</feature>
<evidence type="ECO:0000313" key="4">
    <source>
        <dbReference type="Proteomes" id="UP000000304"/>
    </source>
</evidence>
<keyword evidence="1" id="KW-0812">Transmembrane</keyword>
<dbReference type="AlphaFoldDB" id="B4R4R5"/>
<dbReference type="InterPro" id="IPR012429">
    <property type="entry name" value="HGSNAT_cat"/>
</dbReference>
<dbReference type="STRING" id="7240.B4R4R5"/>
<dbReference type="Proteomes" id="UP000000304">
    <property type="component" value="Chromosome X"/>
</dbReference>
<feature type="transmembrane region" description="Helical" evidence="1">
    <location>
        <begin position="192"/>
        <end position="213"/>
    </location>
</feature>
<dbReference type="PhylomeDB" id="B4R4R5"/>
<keyword evidence="1" id="KW-0472">Membrane</keyword>
<dbReference type="PANTHER" id="PTHR31061:SF24">
    <property type="entry name" value="LD22376P"/>
    <property type="match status" value="1"/>
</dbReference>
<proteinExistence type="predicted"/>
<gene>
    <name evidence="3" type="primary">Dsim\GD16714</name>
    <name evidence="3" type="ORF">Dsim_GD16714</name>
</gene>
<dbReference type="PANTHER" id="PTHR31061">
    <property type="entry name" value="LD22376P"/>
    <property type="match status" value="1"/>
</dbReference>
<reference evidence="3 4" key="1">
    <citation type="journal article" date="2007" name="Nature">
        <title>Evolution of genes and genomes on the Drosophila phylogeny.</title>
        <authorList>
            <consortium name="Drosophila 12 Genomes Consortium"/>
            <person name="Clark A.G."/>
            <person name="Eisen M.B."/>
            <person name="Smith D.R."/>
            <person name="Bergman C.M."/>
            <person name="Oliver B."/>
            <person name="Markow T.A."/>
            <person name="Kaufman T.C."/>
            <person name="Kellis M."/>
            <person name="Gelbart W."/>
            <person name="Iyer V.N."/>
            <person name="Pollard D.A."/>
            <person name="Sackton T.B."/>
            <person name="Larracuente A.M."/>
            <person name="Singh N.D."/>
            <person name="Abad J.P."/>
            <person name="Abt D.N."/>
            <person name="Adryan B."/>
            <person name="Aguade M."/>
            <person name="Akashi H."/>
            <person name="Anderson W.W."/>
            <person name="Aquadro C.F."/>
            <person name="Ardell D.H."/>
            <person name="Arguello R."/>
            <person name="Artieri C.G."/>
            <person name="Barbash D.A."/>
            <person name="Barker D."/>
            <person name="Barsanti P."/>
            <person name="Batterham P."/>
            <person name="Batzoglou S."/>
            <person name="Begun D."/>
            <person name="Bhutkar A."/>
            <person name="Blanco E."/>
            <person name="Bosak S.A."/>
            <person name="Bradley R.K."/>
            <person name="Brand A.D."/>
            <person name="Brent M.R."/>
            <person name="Brooks A.N."/>
            <person name="Brown R.H."/>
            <person name="Butlin R.K."/>
            <person name="Caggese C."/>
            <person name="Calvi B.R."/>
            <person name="Bernardo de Carvalho A."/>
            <person name="Caspi A."/>
            <person name="Castrezana S."/>
            <person name="Celniker S.E."/>
            <person name="Chang J.L."/>
            <person name="Chapple C."/>
            <person name="Chatterji S."/>
            <person name="Chinwalla A."/>
            <person name="Civetta A."/>
            <person name="Clifton S.W."/>
            <person name="Comeron J.M."/>
            <person name="Costello J.C."/>
            <person name="Coyne J.A."/>
            <person name="Daub J."/>
            <person name="David R.G."/>
            <person name="Delcher A.L."/>
            <person name="Delehaunty K."/>
            <person name="Do C.B."/>
            <person name="Ebling H."/>
            <person name="Edwards K."/>
            <person name="Eickbush T."/>
            <person name="Evans J.D."/>
            <person name="Filipski A."/>
            <person name="Findeiss S."/>
            <person name="Freyhult E."/>
            <person name="Fulton L."/>
            <person name="Fulton R."/>
            <person name="Garcia A.C."/>
            <person name="Gardiner A."/>
            <person name="Garfield D.A."/>
            <person name="Garvin B.E."/>
            <person name="Gibson G."/>
            <person name="Gilbert D."/>
            <person name="Gnerre S."/>
            <person name="Godfrey J."/>
            <person name="Good R."/>
            <person name="Gotea V."/>
            <person name="Gravely B."/>
            <person name="Greenberg A.J."/>
            <person name="Griffiths-Jones S."/>
            <person name="Gross S."/>
            <person name="Guigo R."/>
            <person name="Gustafson E.A."/>
            <person name="Haerty W."/>
            <person name="Hahn M.W."/>
            <person name="Halligan D.L."/>
            <person name="Halpern A.L."/>
            <person name="Halter G.M."/>
            <person name="Han M.V."/>
            <person name="Heger A."/>
            <person name="Hillier L."/>
            <person name="Hinrichs A.S."/>
            <person name="Holmes I."/>
            <person name="Hoskins R.A."/>
            <person name="Hubisz M.J."/>
            <person name="Hultmark D."/>
            <person name="Huntley M.A."/>
            <person name="Jaffe D.B."/>
            <person name="Jagadeeshan S."/>
            <person name="Jeck W.R."/>
            <person name="Johnson J."/>
            <person name="Jones C.D."/>
            <person name="Jordan W.C."/>
            <person name="Karpen G.H."/>
            <person name="Kataoka E."/>
            <person name="Keightley P.D."/>
            <person name="Kheradpour P."/>
            <person name="Kirkness E.F."/>
            <person name="Koerich L.B."/>
            <person name="Kristiansen K."/>
            <person name="Kudrna D."/>
            <person name="Kulathinal R.J."/>
            <person name="Kumar S."/>
            <person name="Kwok R."/>
            <person name="Lander E."/>
            <person name="Langley C.H."/>
            <person name="Lapoint R."/>
            <person name="Lazzaro B.P."/>
            <person name="Lee S.J."/>
            <person name="Levesque L."/>
            <person name="Li R."/>
            <person name="Lin C.F."/>
            <person name="Lin M.F."/>
            <person name="Lindblad-Toh K."/>
            <person name="Llopart A."/>
            <person name="Long M."/>
            <person name="Low L."/>
            <person name="Lozovsky E."/>
            <person name="Lu J."/>
            <person name="Luo M."/>
            <person name="Machado C.A."/>
            <person name="Makalowski W."/>
            <person name="Marzo M."/>
            <person name="Matsuda M."/>
            <person name="Matzkin L."/>
            <person name="McAllister B."/>
            <person name="McBride C.S."/>
            <person name="McKernan B."/>
            <person name="McKernan K."/>
            <person name="Mendez-Lago M."/>
            <person name="Minx P."/>
            <person name="Mollenhauer M.U."/>
            <person name="Montooth K."/>
            <person name="Mount S.M."/>
            <person name="Mu X."/>
            <person name="Myers E."/>
            <person name="Negre B."/>
            <person name="Newfeld S."/>
            <person name="Nielsen R."/>
            <person name="Noor M.A."/>
            <person name="O'Grady P."/>
            <person name="Pachter L."/>
            <person name="Papaceit M."/>
            <person name="Parisi M.J."/>
            <person name="Parisi M."/>
            <person name="Parts L."/>
            <person name="Pedersen J.S."/>
            <person name="Pesole G."/>
            <person name="Phillippy A.M."/>
            <person name="Ponting C.P."/>
            <person name="Pop M."/>
            <person name="Porcelli D."/>
            <person name="Powell J.R."/>
            <person name="Prohaska S."/>
            <person name="Pruitt K."/>
            <person name="Puig M."/>
            <person name="Quesneville H."/>
            <person name="Ram K.R."/>
            <person name="Rand D."/>
            <person name="Rasmussen M.D."/>
            <person name="Reed L.K."/>
            <person name="Reenan R."/>
            <person name="Reily A."/>
            <person name="Remington K.A."/>
            <person name="Rieger T.T."/>
            <person name="Ritchie M.G."/>
            <person name="Robin C."/>
            <person name="Rogers Y.H."/>
            <person name="Rohde C."/>
            <person name="Rozas J."/>
            <person name="Rubenfield M.J."/>
            <person name="Ruiz A."/>
            <person name="Russo S."/>
            <person name="Salzberg S.L."/>
            <person name="Sanchez-Gracia A."/>
            <person name="Saranga D.J."/>
            <person name="Sato H."/>
            <person name="Schaeffer S.W."/>
            <person name="Schatz M.C."/>
            <person name="Schlenke T."/>
            <person name="Schwartz R."/>
            <person name="Segarra C."/>
            <person name="Singh R.S."/>
            <person name="Sirot L."/>
            <person name="Sirota M."/>
            <person name="Sisneros N.B."/>
            <person name="Smith C.D."/>
            <person name="Smith T.F."/>
            <person name="Spieth J."/>
            <person name="Stage D.E."/>
            <person name="Stark A."/>
            <person name="Stephan W."/>
            <person name="Strausberg R.L."/>
            <person name="Strempel S."/>
            <person name="Sturgill D."/>
            <person name="Sutton G."/>
            <person name="Sutton G.G."/>
            <person name="Tao W."/>
            <person name="Teichmann S."/>
            <person name="Tobari Y.N."/>
            <person name="Tomimura Y."/>
            <person name="Tsolas J.M."/>
            <person name="Valente V.L."/>
            <person name="Venter E."/>
            <person name="Venter J.C."/>
            <person name="Vicario S."/>
            <person name="Vieira F.G."/>
            <person name="Vilella A.J."/>
            <person name="Villasante A."/>
            <person name="Walenz B."/>
            <person name="Wang J."/>
            <person name="Wasserman M."/>
            <person name="Watts T."/>
            <person name="Wilson D."/>
            <person name="Wilson R.K."/>
            <person name="Wing R.A."/>
            <person name="Wolfner M.F."/>
            <person name="Wong A."/>
            <person name="Wong G.K."/>
            <person name="Wu C.I."/>
            <person name="Wu G."/>
            <person name="Yamamoto D."/>
            <person name="Yang H.P."/>
            <person name="Yang S.P."/>
            <person name="Yorke J.A."/>
            <person name="Yoshida K."/>
            <person name="Zdobnov E."/>
            <person name="Zhang P."/>
            <person name="Zhang Y."/>
            <person name="Zimin A.V."/>
            <person name="Baldwin J."/>
            <person name="Abdouelleil A."/>
            <person name="Abdulkadir J."/>
            <person name="Abebe A."/>
            <person name="Abera B."/>
            <person name="Abreu J."/>
            <person name="Acer S.C."/>
            <person name="Aftuck L."/>
            <person name="Alexander A."/>
            <person name="An P."/>
            <person name="Anderson E."/>
            <person name="Anderson S."/>
            <person name="Arachi H."/>
            <person name="Azer M."/>
            <person name="Bachantsang P."/>
            <person name="Barry A."/>
            <person name="Bayul T."/>
            <person name="Berlin A."/>
            <person name="Bessette D."/>
            <person name="Bloom T."/>
            <person name="Blye J."/>
            <person name="Boguslavskiy L."/>
            <person name="Bonnet C."/>
            <person name="Boukhgalter B."/>
            <person name="Bourzgui I."/>
            <person name="Brown A."/>
            <person name="Cahill P."/>
            <person name="Channer S."/>
            <person name="Cheshatsang Y."/>
            <person name="Chuda L."/>
            <person name="Citroen M."/>
            <person name="Collymore A."/>
            <person name="Cooke P."/>
            <person name="Costello M."/>
            <person name="D'Aco K."/>
            <person name="Daza R."/>
            <person name="De Haan G."/>
            <person name="DeGray S."/>
            <person name="DeMaso C."/>
            <person name="Dhargay N."/>
            <person name="Dooley K."/>
            <person name="Dooley E."/>
            <person name="Doricent M."/>
            <person name="Dorje P."/>
            <person name="Dorjee K."/>
            <person name="Dupes A."/>
            <person name="Elong R."/>
            <person name="Falk J."/>
            <person name="Farina A."/>
            <person name="Faro S."/>
            <person name="Ferguson D."/>
            <person name="Fisher S."/>
            <person name="Foley C.D."/>
            <person name="Franke A."/>
            <person name="Friedrich D."/>
            <person name="Gadbois L."/>
            <person name="Gearin G."/>
            <person name="Gearin C.R."/>
            <person name="Giannoukos G."/>
            <person name="Goode T."/>
            <person name="Graham J."/>
            <person name="Grandbois E."/>
            <person name="Grewal S."/>
            <person name="Gyaltsen K."/>
            <person name="Hafez N."/>
            <person name="Hagos B."/>
            <person name="Hall J."/>
            <person name="Henson C."/>
            <person name="Hollinger A."/>
            <person name="Honan T."/>
            <person name="Huard M.D."/>
            <person name="Hughes L."/>
            <person name="Hurhula B."/>
            <person name="Husby M.E."/>
            <person name="Kamat A."/>
            <person name="Kanga B."/>
            <person name="Kashin S."/>
            <person name="Khazanovich D."/>
            <person name="Kisner P."/>
            <person name="Lance K."/>
            <person name="Lara M."/>
            <person name="Lee W."/>
            <person name="Lennon N."/>
            <person name="Letendre F."/>
            <person name="LeVine R."/>
            <person name="Lipovsky A."/>
            <person name="Liu X."/>
            <person name="Liu J."/>
            <person name="Liu S."/>
            <person name="Lokyitsang T."/>
            <person name="Lokyitsang Y."/>
            <person name="Lubonja R."/>
            <person name="Lui A."/>
            <person name="MacDonald P."/>
            <person name="Magnisalis V."/>
            <person name="Maru K."/>
            <person name="Matthews C."/>
            <person name="McCusker W."/>
            <person name="McDonough S."/>
            <person name="Mehta T."/>
            <person name="Meldrim J."/>
            <person name="Meneus L."/>
            <person name="Mihai O."/>
            <person name="Mihalev A."/>
            <person name="Mihova T."/>
            <person name="Mittelman R."/>
            <person name="Mlenga V."/>
            <person name="Montmayeur A."/>
            <person name="Mulrain L."/>
            <person name="Navidi A."/>
            <person name="Naylor J."/>
            <person name="Negash T."/>
            <person name="Nguyen T."/>
            <person name="Nguyen N."/>
            <person name="Nicol R."/>
            <person name="Norbu C."/>
            <person name="Norbu N."/>
            <person name="Novod N."/>
            <person name="O'Neill B."/>
            <person name="Osman S."/>
            <person name="Markiewicz E."/>
            <person name="Oyono O.L."/>
            <person name="Patti C."/>
            <person name="Phunkhang P."/>
            <person name="Pierre F."/>
            <person name="Priest M."/>
            <person name="Raghuraman S."/>
            <person name="Rege F."/>
            <person name="Reyes R."/>
            <person name="Rise C."/>
            <person name="Rogov P."/>
            <person name="Ross K."/>
            <person name="Ryan E."/>
            <person name="Settipalli S."/>
            <person name="Shea T."/>
            <person name="Sherpa N."/>
            <person name="Shi L."/>
            <person name="Shih D."/>
            <person name="Sparrow T."/>
            <person name="Spaulding J."/>
            <person name="Stalker J."/>
            <person name="Stange-Thomann N."/>
            <person name="Stavropoulos S."/>
            <person name="Stone C."/>
            <person name="Strader C."/>
            <person name="Tesfaye S."/>
            <person name="Thomson T."/>
            <person name="Thoulutsang Y."/>
            <person name="Thoulutsang D."/>
            <person name="Topham K."/>
            <person name="Topping I."/>
            <person name="Tsamla T."/>
            <person name="Vassiliev H."/>
            <person name="Vo A."/>
            <person name="Wangchuk T."/>
            <person name="Wangdi T."/>
            <person name="Weiand M."/>
            <person name="Wilkinson J."/>
            <person name="Wilson A."/>
            <person name="Yadav S."/>
            <person name="Young G."/>
            <person name="Yu Q."/>
            <person name="Zembek L."/>
            <person name="Zhong D."/>
            <person name="Zimmer A."/>
            <person name="Zwirko Z."/>
            <person name="Jaffe D.B."/>
            <person name="Alvarez P."/>
            <person name="Brockman W."/>
            <person name="Butler J."/>
            <person name="Chin C."/>
            <person name="Gnerre S."/>
            <person name="Grabherr M."/>
            <person name="Kleber M."/>
            <person name="Mauceli E."/>
            <person name="MacCallum I."/>
        </authorList>
    </citation>
    <scope>NUCLEOTIDE SEQUENCE [LARGE SCALE GENOMIC DNA]</scope>
    <source>
        <strain evidence="4">white501</strain>
    </source>
</reference>
<protein>
    <submittedName>
        <fullName evidence="3">GD16714</fullName>
    </submittedName>
</protein>
<dbReference type="OrthoDB" id="2149840at2759"/>
<accession>B4R4R5</accession>
<dbReference type="EMBL" id="CM000366">
    <property type="protein sequence ID" value="EDX17112.1"/>
    <property type="molecule type" value="Genomic_DNA"/>
</dbReference>